<evidence type="ECO:0000313" key="6">
    <source>
        <dbReference type="Proteomes" id="UP001430584"/>
    </source>
</evidence>
<feature type="region of interest" description="Disordered" evidence="3">
    <location>
        <begin position="1"/>
        <end position="23"/>
    </location>
</feature>
<comment type="subcellular location">
    <subcellularLocation>
        <location evidence="1">Nucleus</location>
    </subcellularLocation>
</comment>
<dbReference type="PANTHER" id="PTHR31001">
    <property type="entry name" value="UNCHARACTERIZED TRANSCRIPTIONAL REGULATORY PROTEIN"/>
    <property type="match status" value="1"/>
</dbReference>
<dbReference type="CDD" id="cd12148">
    <property type="entry name" value="fungal_TF_MHR"/>
    <property type="match status" value="1"/>
</dbReference>
<accession>A0ABR3CAW0</accession>
<organism evidence="5 6">
    <name type="scientific">Diplodia seriata</name>
    <dbReference type="NCBI Taxonomy" id="420778"/>
    <lineage>
        <taxon>Eukaryota</taxon>
        <taxon>Fungi</taxon>
        <taxon>Dikarya</taxon>
        <taxon>Ascomycota</taxon>
        <taxon>Pezizomycotina</taxon>
        <taxon>Dothideomycetes</taxon>
        <taxon>Dothideomycetes incertae sedis</taxon>
        <taxon>Botryosphaeriales</taxon>
        <taxon>Botryosphaeriaceae</taxon>
        <taxon>Diplodia</taxon>
    </lineage>
</organism>
<dbReference type="InterPro" id="IPR050613">
    <property type="entry name" value="Sec_Metabolite_Reg"/>
</dbReference>
<dbReference type="GeneID" id="92010907"/>
<comment type="caution">
    <text evidence="5">The sequence shown here is derived from an EMBL/GenBank/DDBJ whole genome shotgun (WGS) entry which is preliminary data.</text>
</comment>
<evidence type="ECO:0000259" key="4">
    <source>
        <dbReference type="SMART" id="SM00906"/>
    </source>
</evidence>
<proteinExistence type="predicted"/>
<evidence type="ECO:0000313" key="5">
    <source>
        <dbReference type="EMBL" id="KAL0257659.1"/>
    </source>
</evidence>
<gene>
    <name evidence="5" type="ORF">SLS55_006822</name>
</gene>
<reference evidence="5 6" key="1">
    <citation type="submission" date="2024-02" db="EMBL/GenBank/DDBJ databases">
        <title>De novo assembly and annotation of 12 fungi associated with fruit tree decline syndrome in Ontario, Canada.</title>
        <authorList>
            <person name="Sulman M."/>
            <person name="Ellouze W."/>
            <person name="Ilyukhin E."/>
        </authorList>
    </citation>
    <scope>NUCLEOTIDE SEQUENCE [LARGE SCALE GENOMIC DNA]</scope>
    <source>
        <strain evidence="5 6">FDS-637</strain>
    </source>
</reference>
<sequence>MTADESAPDADMSSGMDDGANAGLEPAAEVTSIVESFGTLEIGKRGTRYTTNGTLAKFHGEVRPMLPYHLCSALRDFPCQAEELRTVLAEDGEAHADDASRTDASSSVFESIWGQGIPGADLLMYLPPATQMHFYLDKYAQRVDPHIKILHMPTESAAFSAYANACTRTREAPKALIFAMCFSAVTSLSPEECERELGEDQRTLLLKYRLACQCALNKDGLPRTRNVSVLQAFVLLLCSMPGNASDEVWLLSGLAVRIAQQMGLHRDGSHFSLSPFDVEMRRRLWWQICYFDLMVSERCGLECTTMDSAFDTHLPLNVPDQDLSPCTEDPPEPRCEYTEMSCSLIRFELVLLLRRMRQIPRTEGIAQMERCITHYSDHVTNLYLHPRNSQHPLCPVGTSVFHFSMSKLWLLLYRPFRQLRNGVELPQEIVDKLFVSCLECLESWDFIATNPRVAQRSVLFRSPRQWHQLCYVLLQLINGRDDELAQRAWRVAMETSLPPVESLLASKTASLLRPLHKLMAQARETRNSGPTTNGGKANGHGPGQFVERGSDVHTAAVAAGQQESSSIPEFVIGNSGTPWAEWQSILDEMDMGITWDGFSPQFAF</sequence>
<evidence type="ECO:0000256" key="1">
    <source>
        <dbReference type="ARBA" id="ARBA00004123"/>
    </source>
</evidence>
<feature type="domain" description="Xylanolytic transcriptional activator regulatory" evidence="4">
    <location>
        <begin position="248"/>
        <end position="321"/>
    </location>
</feature>
<keyword evidence="2" id="KW-0539">Nucleus</keyword>
<dbReference type="SMART" id="SM00906">
    <property type="entry name" value="Fungal_trans"/>
    <property type="match status" value="1"/>
</dbReference>
<dbReference type="RefSeq" id="XP_066630688.1">
    <property type="nucleotide sequence ID" value="XM_066778251.1"/>
</dbReference>
<dbReference type="Proteomes" id="UP001430584">
    <property type="component" value="Unassembled WGS sequence"/>
</dbReference>
<dbReference type="Pfam" id="PF04082">
    <property type="entry name" value="Fungal_trans"/>
    <property type="match status" value="1"/>
</dbReference>
<name>A0ABR3CAW0_9PEZI</name>
<evidence type="ECO:0000256" key="3">
    <source>
        <dbReference type="SAM" id="MobiDB-lite"/>
    </source>
</evidence>
<dbReference type="InterPro" id="IPR007219">
    <property type="entry name" value="XnlR_reg_dom"/>
</dbReference>
<protein>
    <recommendedName>
        <fullName evidence="4">Xylanolytic transcriptional activator regulatory domain-containing protein</fullName>
    </recommendedName>
</protein>
<dbReference type="EMBL" id="JAJVCZ030000007">
    <property type="protein sequence ID" value="KAL0257659.1"/>
    <property type="molecule type" value="Genomic_DNA"/>
</dbReference>
<dbReference type="PANTHER" id="PTHR31001:SF77">
    <property type="entry name" value="TRANSCRIPTION FACTOR, PUTATIVE (AFU_ORTHOLOGUE AFUA_3G12940)-RELATED"/>
    <property type="match status" value="1"/>
</dbReference>
<evidence type="ECO:0000256" key="2">
    <source>
        <dbReference type="ARBA" id="ARBA00023242"/>
    </source>
</evidence>
<feature type="region of interest" description="Disordered" evidence="3">
    <location>
        <begin position="524"/>
        <end position="547"/>
    </location>
</feature>
<keyword evidence="6" id="KW-1185">Reference proteome</keyword>